<dbReference type="eggNOG" id="COG0457">
    <property type="taxonomic scope" value="Bacteria"/>
</dbReference>
<evidence type="ECO:0000256" key="7">
    <source>
        <dbReference type="ARBA" id="ARBA00022803"/>
    </source>
</evidence>
<dbReference type="EMBL" id="CP000393">
    <property type="protein sequence ID" value="ABG51400.1"/>
    <property type="molecule type" value="Genomic_DNA"/>
</dbReference>
<evidence type="ECO:0000313" key="10">
    <source>
        <dbReference type="EMBL" id="ABG51400.1"/>
    </source>
</evidence>
<organism evidence="10">
    <name type="scientific">Trichodesmium erythraeum (strain IMS101)</name>
    <dbReference type="NCBI Taxonomy" id="203124"/>
    <lineage>
        <taxon>Bacteria</taxon>
        <taxon>Bacillati</taxon>
        <taxon>Cyanobacteriota</taxon>
        <taxon>Cyanophyceae</taxon>
        <taxon>Oscillatoriophycideae</taxon>
        <taxon>Oscillatoriales</taxon>
        <taxon>Microcoleaceae</taxon>
        <taxon>Trichodesmium</taxon>
    </lineage>
</organism>
<feature type="repeat" description="TPR" evidence="8">
    <location>
        <begin position="441"/>
        <end position="474"/>
    </location>
</feature>
<dbReference type="PROSITE" id="PS50293">
    <property type="entry name" value="TPR_REGION"/>
    <property type="match status" value="1"/>
</dbReference>
<dbReference type="eggNOG" id="COG3914">
    <property type="taxonomic scope" value="Bacteria"/>
</dbReference>
<keyword evidence="6" id="KW-0677">Repeat</keyword>
<dbReference type="STRING" id="203124.Tery_2167"/>
<dbReference type="InterPro" id="IPR029489">
    <property type="entry name" value="OGT/SEC/SPY_C"/>
</dbReference>
<sequence>MDYQKFIQQLPTNYQNWGNNSLQPSDQWPKTLTPKPNVNTLNLMKLLNSAVEHTEPDEIYCEIGTTQGLTLIGALFEHTEKMAYAVNNFSNFDSTGELQQELLENLQQFNLESQVFFCDQDLEEFLLELREIETENNIGVYFYNGSPEYRSVLLGLMLIKPFLSKKALVVINNSNKSLVQQAYWDLMASFPQYKILSELPEFAQINHLFGNGIQLLSFDSERNHNYPPSRIINNRQQNVITAISNLQQWETESSRQLFYEEAIYLHQQQQWQLAEKKYQELLLWQPNNSLVWLQLGVLYYQIENYQQSISAISKSLEIEPSSYGYYYQGLGLEKINQIEQAIASHQQAIKLDINFIDPYNNLGNLLKTKSEFEQAETIYRQSISINPNHWGSYINLGNLMLEQNRVELAIANYEKALEINPENSDIANNLNIALRAKNNPAPILLNWARRLQQLGKYETAILEYRKYLELQPTDTQVYSFLSECYQQLDQKQATINILQEGTQTCPNSGQLHFNLIMTLLQNGRTEQAISQAEIALQNLPQDYTFKLLKHLIVPIIYHSPESISFYRQRFETEIQNLIKTTNLENTESRKNALLGTSRFTNFYLAYQAHNVQKSQIIYGNFLHKILGANYPEYIQPLSIPPVENKIRIGYISNYLHSYSGSLWLIGWLRYADHKNFEIYCYYTGNSPDPITEKFRQYSHKFHHIPGNLPAVCQQILNDKLHILVYPEIGMDPPTMQIAALRLAPIQCTAWGHPVTTGLPTIDYFLSSELMEPENAQEHYSETLIKLPNIGVAYPEPKDITNLTKKQTIPPFPKSVRGEKKFQLPEDGVIYLCCQAPFKYLPQYDYIFPEIALGVPQAKFVFLRGTLLKPRLEKAFYSRGLNSEDYCVHLKIPERSDYLMLNLLSDVFLDTFTWSGGNTSLEAIACNLPIVTCPGEFMRSRHADSFLKMLGVIDTIAKDEAEYIHIAVKLGLETAWRNDISQRMSLRHNYLFDDQTCVNALEDFYQQIVRKYSSW</sequence>
<dbReference type="Gene3D" id="3.40.50.2000">
    <property type="entry name" value="Glycogen Phosphorylase B"/>
    <property type="match status" value="1"/>
</dbReference>
<dbReference type="PANTHER" id="PTHR44835:SF1">
    <property type="entry name" value="PROTEIN O-GLCNAC TRANSFERASE"/>
    <property type="match status" value="1"/>
</dbReference>
<dbReference type="PANTHER" id="PTHR44835">
    <property type="entry name" value="UDP-N-ACETYLGLUCOSAMINE--PEPTIDE N-ACETYLGLUCOSAMINYLTRANSFERASE SPINDLY-RELATED"/>
    <property type="match status" value="1"/>
</dbReference>
<feature type="repeat" description="TPR" evidence="8">
    <location>
        <begin position="289"/>
        <end position="322"/>
    </location>
</feature>
<evidence type="ECO:0000256" key="3">
    <source>
        <dbReference type="ARBA" id="ARBA00011970"/>
    </source>
</evidence>
<accession>Q113C4</accession>
<evidence type="ECO:0000256" key="2">
    <source>
        <dbReference type="ARBA" id="ARBA00005386"/>
    </source>
</evidence>
<evidence type="ECO:0000259" key="9">
    <source>
        <dbReference type="Pfam" id="PF13844"/>
    </source>
</evidence>
<dbReference type="SUPFAM" id="SSF53756">
    <property type="entry name" value="UDP-Glycosyltransferase/glycogen phosphorylase"/>
    <property type="match status" value="1"/>
</dbReference>
<proteinExistence type="inferred from homology"/>
<feature type="domain" description="O-GlcNAc transferase C-terminal" evidence="9">
    <location>
        <begin position="816"/>
        <end position="986"/>
    </location>
</feature>
<dbReference type="GO" id="GO:0097363">
    <property type="term" value="F:protein O-acetylglucosaminyltransferase activity"/>
    <property type="evidence" value="ECO:0007669"/>
    <property type="project" value="UniProtKB-EC"/>
</dbReference>
<dbReference type="Pfam" id="PF13181">
    <property type="entry name" value="TPR_8"/>
    <property type="match status" value="3"/>
</dbReference>
<dbReference type="InterPro" id="IPR019734">
    <property type="entry name" value="TPR_rpt"/>
</dbReference>
<feature type="repeat" description="TPR" evidence="8">
    <location>
        <begin position="356"/>
        <end position="389"/>
    </location>
</feature>
<evidence type="ECO:0000256" key="1">
    <source>
        <dbReference type="ARBA" id="ARBA00004922"/>
    </source>
</evidence>
<dbReference type="EC" id="2.4.1.255" evidence="3"/>
<evidence type="ECO:0000256" key="8">
    <source>
        <dbReference type="PROSITE-ProRule" id="PRU00339"/>
    </source>
</evidence>
<reference evidence="10" key="1">
    <citation type="submission" date="2006-06" db="EMBL/GenBank/DDBJ databases">
        <title>Complete sequence of Trichodesmium erythraeum IMS101.</title>
        <authorList>
            <consortium name="US DOE Joint Genome Institute"/>
            <person name="Copeland A."/>
            <person name="Lucas S."/>
            <person name="Lapidus A."/>
            <person name="Barry K."/>
            <person name="Detter J.C."/>
            <person name="Glavina del Rio T."/>
            <person name="Hammon N."/>
            <person name="Israni S."/>
            <person name="Dalin E."/>
            <person name="Tice H."/>
            <person name="Pitluck S."/>
            <person name="Kiss H."/>
            <person name="Munk A.C."/>
            <person name="Brettin T."/>
            <person name="Bruce D."/>
            <person name="Han C."/>
            <person name="Tapia R."/>
            <person name="Gilna P."/>
            <person name="Schmutz J."/>
            <person name="Larimer F."/>
            <person name="Land M."/>
            <person name="Hauser L."/>
            <person name="Kyrpides N."/>
            <person name="Kim E."/>
            <person name="Richardson P."/>
        </authorList>
    </citation>
    <scope>NUCLEOTIDE SEQUENCE [LARGE SCALE GENOMIC DNA]</scope>
    <source>
        <strain evidence="10">IMS101</strain>
    </source>
</reference>
<keyword evidence="4" id="KW-0328">Glycosyltransferase</keyword>
<feature type="domain" description="O-GlcNAc transferase C-terminal" evidence="9">
    <location>
        <begin position="624"/>
        <end position="788"/>
    </location>
</feature>
<comment type="similarity">
    <text evidence="2">Belongs to the glycosyltransferase 41 family. O-GlcNAc transferase subfamily.</text>
</comment>
<dbReference type="CAZy" id="GT41">
    <property type="family name" value="Glycosyltransferase Family 41"/>
</dbReference>
<evidence type="ECO:0000256" key="4">
    <source>
        <dbReference type="ARBA" id="ARBA00022676"/>
    </source>
</evidence>
<evidence type="ECO:0000256" key="5">
    <source>
        <dbReference type="ARBA" id="ARBA00022679"/>
    </source>
</evidence>
<dbReference type="SMART" id="SM00028">
    <property type="entry name" value="TPR"/>
    <property type="match status" value="8"/>
</dbReference>
<dbReference type="InterPro" id="IPR013105">
    <property type="entry name" value="TPR_2"/>
</dbReference>
<name>Q113C4_TRIEI</name>
<dbReference type="InterPro" id="IPR051939">
    <property type="entry name" value="Glycosyltr_41/O-GlcNAc_trsf"/>
</dbReference>
<dbReference type="KEGG" id="ter:Tery_2167"/>
<dbReference type="SUPFAM" id="SSF48452">
    <property type="entry name" value="TPR-like"/>
    <property type="match status" value="2"/>
</dbReference>
<dbReference type="InterPro" id="IPR011990">
    <property type="entry name" value="TPR-like_helical_dom_sf"/>
</dbReference>
<dbReference type="AlphaFoldDB" id="Q113C4"/>
<comment type="pathway">
    <text evidence="1">Protein modification; protein glycosylation.</text>
</comment>
<evidence type="ECO:0000256" key="6">
    <source>
        <dbReference type="ARBA" id="ARBA00022737"/>
    </source>
</evidence>
<dbReference type="Pfam" id="PF07719">
    <property type="entry name" value="TPR_2"/>
    <property type="match status" value="1"/>
</dbReference>
<protein>
    <recommendedName>
        <fullName evidence="3">protein O-GlcNAc transferase</fullName>
        <ecNumber evidence="3">2.4.1.255</ecNumber>
    </recommendedName>
</protein>
<dbReference type="PROSITE" id="PS50005">
    <property type="entry name" value="TPR"/>
    <property type="match status" value="4"/>
</dbReference>
<dbReference type="Pfam" id="PF13844">
    <property type="entry name" value="Glyco_transf_41"/>
    <property type="match status" value="2"/>
</dbReference>
<gene>
    <name evidence="10" type="ordered locus">Tery_2167</name>
</gene>
<dbReference type="OrthoDB" id="146908at2"/>
<keyword evidence="5" id="KW-0808">Transferase</keyword>
<dbReference type="HOGENOM" id="CLU_001721_3_1_3"/>
<dbReference type="Gene3D" id="1.25.40.10">
    <property type="entry name" value="Tetratricopeptide repeat domain"/>
    <property type="match status" value="4"/>
</dbReference>
<dbReference type="Gene3D" id="3.40.50.11380">
    <property type="match status" value="1"/>
</dbReference>
<feature type="repeat" description="TPR" evidence="8">
    <location>
        <begin position="390"/>
        <end position="423"/>
    </location>
</feature>
<dbReference type="RefSeq" id="WP_011611770.1">
    <property type="nucleotide sequence ID" value="NC_008312.1"/>
</dbReference>
<keyword evidence="7 8" id="KW-0802">TPR repeat</keyword>